<dbReference type="PANTHER" id="PTHR36302:SF1">
    <property type="entry name" value="COPPER CHAPERONE PCU(A)C"/>
    <property type="match status" value="1"/>
</dbReference>
<sequence length="155" mass="17529">MKTSLSIFLITIFLFLSGYLFAHQFQVGNININHPYIRFAVSTGPAAGYMTIVNIGEESDRLVKVETEIAKYSQLHVTKIYDSQATMEHVDFIELPAQKARSLKPGGYHIMFMDLNNKLKAGTDATAKLIFENHGEIEIVFEVEDFSEESEHTSH</sequence>
<accession>A0A382U452</accession>
<dbReference type="SUPFAM" id="SSF110087">
    <property type="entry name" value="DR1885-like metal-binding protein"/>
    <property type="match status" value="1"/>
</dbReference>
<evidence type="ECO:0008006" key="2">
    <source>
        <dbReference type="Google" id="ProtNLM"/>
    </source>
</evidence>
<dbReference type="Gene3D" id="2.60.40.1890">
    <property type="entry name" value="PCu(A)C copper chaperone"/>
    <property type="match status" value="1"/>
</dbReference>
<gene>
    <name evidence="1" type="ORF">METZ01_LOCUS381887</name>
</gene>
<dbReference type="AlphaFoldDB" id="A0A382U452"/>
<dbReference type="InterPro" id="IPR058248">
    <property type="entry name" value="Lxx211020-like"/>
</dbReference>
<proteinExistence type="predicted"/>
<reference evidence="1" key="1">
    <citation type="submission" date="2018-05" db="EMBL/GenBank/DDBJ databases">
        <authorList>
            <person name="Lanie J.A."/>
            <person name="Ng W.-L."/>
            <person name="Kazmierczak K.M."/>
            <person name="Andrzejewski T.M."/>
            <person name="Davidsen T.M."/>
            <person name="Wayne K.J."/>
            <person name="Tettelin H."/>
            <person name="Glass J.I."/>
            <person name="Rusch D."/>
            <person name="Podicherti R."/>
            <person name="Tsui H.-C.T."/>
            <person name="Winkler M.E."/>
        </authorList>
    </citation>
    <scope>NUCLEOTIDE SEQUENCE</scope>
</reference>
<evidence type="ECO:0000313" key="1">
    <source>
        <dbReference type="EMBL" id="SVD29033.1"/>
    </source>
</evidence>
<organism evidence="1">
    <name type="scientific">marine metagenome</name>
    <dbReference type="NCBI Taxonomy" id="408172"/>
    <lineage>
        <taxon>unclassified sequences</taxon>
        <taxon>metagenomes</taxon>
        <taxon>ecological metagenomes</taxon>
    </lineage>
</organism>
<protein>
    <recommendedName>
        <fullName evidence="2">Copper chaperone PCu(A)C</fullName>
    </recommendedName>
</protein>
<dbReference type="InterPro" id="IPR036182">
    <property type="entry name" value="PCuAC_sf"/>
</dbReference>
<dbReference type="PANTHER" id="PTHR36302">
    <property type="entry name" value="BLR7088 PROTEIN"/>
    <property type="match status" value="1"/>
</dbReference>
<name>A0A382U452_9ZZZZ</name>
<dbReference type="EMBL" id="UINC01141350">
    <property type="protein sequence ID" value="SVD29033.1"/>
    <property type="molecule type" value="Genomic_DNA"/>
</dbReference>
<dbReference type="Pfam" id="PF04314">
    <property type="entry name" value="PCuAC"/>
    <property type="match status" value="1"/>
</dbReference>
<dbReference type="InterPro" id="IPR007410">
    <property type="entry name" value="LpqE-like"/>
</dbReference>